<dbReference type="InterPro" id="IPR014729">
    <property type="entry name" value="Rossmann-like_a/b/a_fold"/>
</dbReference>
<dbReference type="Gene3D" id="3.40.50.300">
    <property type="entry name" value="P-loop containing nucleotide triphosphate hydrolases"/>
    <property type="match status" value="1"/>
</dbReference>
<feature type="domain" description="NadR/Ttd14 AAA" evidence="3">
    <location>
        <begin position="176"/>
        <end position="336"/>
    </location>
</feature>
<name>A0A510J8Z5_9FUSO</name>
<evidence type="ECO:0000259" key="3">
    <source>
        <dbReference type="Pfam" id="PF13521"/>
    </source>
</evidence>
<feature type="binding site" evidence="1">
    <location>
        <begin position="81"/>
        <end position="94"/>
    </location>
    <ligand>
        <name>NAD(+)</name>
        <dbReference type="ChEBI" id="CHEBI:57540"/>
        <label>1</label>
    </ligand>
</feature>
<dbReference type="InterPro" id="IPR006417">
    <property type="entry name" value="NadR_NMN_Atrans"/>
</dbReference>
<keyword evidence="4" id="KW-0548">Nucleotidyltransferase</keyword>
<accession>A0A510J8Z5</accession>
<proteinExistence type="predicted"/>
<dbReference type="OrthoDB" id="9802794at2"/>
<dbReference type="GO" id="GO:0009435">
    <property type="term" value="P:NAD+ biosynthetic process"/>
    <property type="evidence" value="ECO:0007669"/>
    <property type="project" value="InterPro"/>
</dbReference>
<dbReference type="InterPro" id="IPR052735">
    <property type="entry name" value="NAD_biosynth-regulator"/>
</dbReference>
<feature type="domain" description="Cytidyltransferase-like" evidence="2">
    <location>
        <begin position="5"/>
        <end position="44"/>
    </location>
</feature>
<dbReference type="AlphaFoldDB" id="A0A510J8Z5"/>
<dbReference type="InterPro" id="IPR027417">
    <property type="entry name" value="P-loop_NTPase"/>
</dbReference>
<dbReference type="STRING" id="714315.GCA_000516535_00474"/>
<evidence type="ECO:0000313" key="4">
    <source>
        <dbReference type="EMBL" id="BBM35546.1"/>
    </source>
</evidence>
<dbReference type="InterPro" id="IPR004821">
    <property type="entry name" value="Cyt_trans-like"/>
</dbReference>
<dbReference type="Proteomes" id="UP000321606">
    <property type="component" value="Chromosome"/>
</dbReference>
<dbReference type="SUPFAM" id="SSF52540">
    <property type="entry name" value="P-loop containing nucleoside triphosphate hydrolases"/>
    <property type="match status" value="1"/>
</dbReference>
<feature type="binding site" evidence="1">
    <location>
        <begin position="201"/>
        <end position="203"/>
    </location>
    <ligand>
        <name>NAD(+)</name>
        <dbReference type="ChEBI" id="CHEBI:57540"/>
        <label>2</label>
    </ligand>
</feature>
<dbReference type="Gene3D" id="3.40.50.620">
    <property type="entry name" value="HUPs"/>
    <property type="match status" value="1"/>
</dbReference>
<evidence type="ECO:0000313" key="5">
    <source>
        <dbReference type="Proteomes" id="UP000321606"/>
    </source>
</evidence>
<keyword evidence="1" id="KW-0547">Nucleotide-binding</keyword>
<dbReference type="PIRSF" id="PIRSF004776">
    <property type="entry name" value="NadR_NMNAT/RNK"/>
    <property type="match status" value="1"/>
</dbReference>
<reference evidence="4 5" key="1">
    <citation type="submission" date="2019-07" db="EMBL/GenBank/DDBJ databases">
        <title>Complete Genome Sequence of Leptotrichia goodfellowii Strain JCM 16774.</title>
        <authorList>
            <person name="Watanabe S."/>
            <person name="Cui L."/>
        </authorList>
    </citation>
    <scope>NUCLEOTIDE SEQUENCE [LARGE SCALE GENOMIC DNA]</scope>
    <source>
        <strain evidence="4 5">JCM16774</strain>
    </source>
</reference>
<dbReference type="KEGG" id="lgo:JCM16774_0471"/>
<dbReference type="GO" id="GO:0050262">
    <property type="term" value="F:ribosylnicotinamide kinase activity"/>
    <property type="evidence" value="ECO:0007669"/>
    <property type="project" value="InterPro"/>
</dbReference>
<dbReference type="NCBIfam" id="NF005988">
    <property type="entry name" value="PRK08099.1"/>
    <property type="match status" value="1"/>
</dbReference>
<organism evidence="4 5">
    <name type="scientific">Pseudoleptotrichia goodfellowii</name>
    <dbReference type="NCBI Taxonomy" id="157692"/>
    <lineage>
        <taxon>Bacteria</taxon>
        <taxon>Fusobacteriati</taxon>
        <taxon>Fusobacteriota</taxon>
        <taxon>Fusobacteriia</taxon>
        <taxon>Fusobacteriales</taxon>
        <taxon>Leptotrichiaceae</taxon>
        <taxon>Pseudoleptotrichia</taxon>
    </lineage>
</organism>
<sequence length="362" mass="42471">MKIGIVVGRFLPLHTGHVNLIQRASGLVDKVYVVVSYSDKGDTEMISNSRFIKEITPKDRLRFVKQTFKHQDTISSFLFDESNCPPFPEGWEIWSSLLKKEIETREPDIDWENDVLFISNRKDDAKYNLKYFNAKTESIDPEYLEYPVNSWEIRENPSKYWEFLPREVREHLIPIITICGGESSGKSVMIDKLANAFNTSSAWEYGREYVFEKLGGDEDSLQYSDYEKIVFGHQSNVLYAARNANKFALIDTDYITTLAFCLTYEKRDNPIIREFVQNYKFDLTILLENNVKWVNDGLRSIGESERRKKFQDLLKELYKEYKIPYIIVKSDNYEKRYLACKEIIKAYLNGQDNLQEIADSFI</sequence>
<feature type="binding site" evidence="1">
    <location>
        <position position="14"/>
    </location>
    <ligand>
        <name>NAD(+)</name>
        <dbReference type="ChEBI" id="CHEBI:57540"/>
        <label>1</label>
    </ligand>
</feature>
<dbReference type="GO" id="GO:0000309">
    <property type="term" value="F:nicotinamide-nucleotide adenylyltransferase activity"/>
    <property type="evidence" value="ECO:0007669"/>
    <property type="project" value="InterPro"/>
</dbReference>
<dbReference type="GO" id="GO:0000166">
    <property type="term" value="F:nucleotide binding"/>
    <property type="evidence" value="ECO:0007669"/>
    <property type="project" value="UniProtKB-KW"/>
</dbReference>
<dbReference type="SUPFAM" id="SSF52374">
    <property type="entry name" value="Nucleotidylyl transferase"/>
    <property type="match status" value="1"/>
</dbReference>
<dbReference type="PANTHER" id="PTHR37512:SF1">
    <property type="entry name" value="NADR_TTD14 AAA DOMAIN-CONTAINING PROTEIN"/>
    <property type="match status" value="1"/>
</dbReference>
<dbReference type="Pfam" id="PF13521">
    <property type="entry name" value="AAA_28"/>
    <property type="match status" value="1"/>
</dbReference>
<dbReference type="EMBL" id="AP019822">
    <property type="protein sequence ID" value="BBM35546.1"/>
    <property type="molecule type" value="Genomic_DNA"/>
</dbReference>
<dbReference type="NCBIfam" id="TIGR01526">
    <property type="entry name" value="nadR_NMN_Atrans"/>
    <property type="match status" value="1"/>
</dbReference>
<evidence type="ECO:0000259" key="2">
    <source>
        <dbReference type="Pfam" id="PF01467"/>
    </source>
</evidence>
<dbReference type="PANTHER" id="PTHR37512">
    <property type="entry name" value="TRIFUNCTIONAL NAD BIOSYNTHESIS/REGULATOR PROTEIN NADR"/>
    <property type="match status" value="1"/>
</dbReference>
<protein>
    <submittedName>
        <fullName evidence="4">Nicotinamide-nucleotide adenylyltransferase</fullName>
    </submittedName>
</protein>
<gene>
    <name evidence="4" type="ORF">JCM16774_0471</name>
</gene>
<dbReference type="InterPro" id="IPR016429">
    <property type="entry name" value="NAD_NadR"/>
</dbReference>
<keyword evidence="4" id="KW-0808">Transferase</keyword>
<dbReference type="Pfam" id="PF01467">
    <property type="entry name" value="CTP_transf_like"/>
    <property type="match status" value="1"/>
</dbReference>
<dbReference type="RefSeq" id="WP_026737086.1">
    <property type="nucleotide sequence ID" value="NZ_AP019822.1"/>
</dbReference>
<evidence type="ECO:0000256" key="1">
    <source>
        <dbReference type="PIRSR" id="PIRSR004776-1"/>
    </source>
</evidence>
<dbReference type="NCBIfam" id="TIGR00125">
    <property type="entry name" value="cyt_tran_rel"/>
    <property type="match status" value="1"/>
</dbReference>
<dbReference type="InterPro" id="IPR038727">
    <property type="entry name" value="NadR/Ttd14_AAA_dom"/>
</dbReference>